<dbReference type="RefSeq" id="WP_111398588.1">
    <property type="nucleotide sequence ID" value="NZ_QKYU01000013.1"/>
</dbReference>
<dbReference type="Pfam" id="PF22638">
    <property type="entry name" value="FlgK_D1"/>
    <property type="match status" value="1"/>
</dbReference>
<accession>A0A2W7IFL0</accession>
<feature type="domain" description="Flagellar hook-associated protein FlgK helical" evidence="8">
    <location>
        <begin position="102"/>
        <end position="311"/>
    </location>
</feature>
<evidence type="ECO:0000313" key="9">
    <source>
        <dbReference type="EMBL" id="PZW44868.1"/>
    </source>
</evidence>
<dbReference type="PANTHER" id="PTHR30033:SF1">
    <property type="entry name" value="FLAGELLAR HOOK-ASSOCIATED PROTEIN 1"/>
    <property type="match status" value="1"/>
</dbReference>
<dbReference type="GO" id="GO:0044780">
    <property type="term" value="P:bacterial-type flagellum assembly"/>
    <property type="evidence" value="ECO:0007669"/>
    <property type="project" value="InterPro"/>
</dbReference>
<proteinExistence type="inferred from homology"/>
<keyword evidence="9" id="KW-0969">Cilium</keyword>
<evidence type="ECO:0000256" key="4">
    <source>
        <dbReference type="ARBA" id="ARBA00016244"/>
    </source>
</evidence>
<organism evidence="9 10">
    <name type="scientific">Humitalea rosea</name>
    <dbReference type="NCBI Taxonomy" id="990373"/>
    <lineage>
        <taxon>Bacteria</taxon>
        <taxon>Pseudomonadati</taxon>
        <taxon>Pseudomonadota</taxon>
        <taxon>Alphaproteobacteria</taxon>
        <taxon>Acetobacterales</taxon>
        <taxon>Roseomonadaceae</taxon>
        <taxon>Humitalea</taxon>
    </lineage>
</organism>
<dbReference type="GO" id="GO:0005198">
    <property type="term" value="F:structural molecule activity"/>
    <property type="evidence" value="ECO:0007669"/>
    <property type="project" value="InterPro"/>
</dbReference>
<evidence type="ECO:0000256" key="1">
    <source>
        <dbReference type="ARBA" id="ARBA00004365"/>
    </source>
</evidence>
<evidence type="ECO:0000313" key="10">
    <source>
        <dbReference type="Proteomes" id="UP000249688"/>
    </source>
</evidence>
<feature type="domain" description="Flagellar basal-body/hook protein C-terminal" evidence="7">
    <location>
        <begin position="463"/>
        <end position="504"/>
    </location>
</feature>
<dbReference type="Proteomes" id="UP000249688">
    <property type="component" value="Unassembled WGS sequence"/>
</dbReference>
<dbReference type="OrthoDB" id="7181295at2"/>
<comment type="caution">
    <text evidence="9">The sequence shown here is derived from an EMBL/GenBank/DDBJ whole genome shotgun (WGS) entry which is preliminary data.</text>
</comment>
<evidence type="ECO:0000256" key="5">
    <source>
        <dbReference type="ARBA" id="ARBA00022525"/>
    </source>
</evidence>
<evidence type="ECO:0000256" key="3">
    <source>
        <dbReference type="ARBA" id="ARBA00009677"/>
    </source>
</evidence>
<evidence type="ECO:0000256" key="2">
    <source>
        <dbReference type="ARBA" id="ARBA00004613"/>
    </source>
</evidence>
<dbReference type="InterPro" id="IPR010930">
    <property type="entry name" value="Flg_bb/hook_C_dom"/>
</dbReference>
<evidence type="ECO:0000259" key="7">
    <source>
        <dbReference type="Pfam" id="PF06429"/>
    </source>
</evidence>
<dbReference type="EMBL" id="QKYU01000013">
    <property type="protein sequence ID" value="PZW44868.1"/>
    <property type="molecule type" value="Genomic_DNA"/>
</dbReference>
<dbReference type="AlphaFoldDB" id="A0A2W7IFL0"/>
<dbReference type="Pfam" id="PF06429">
    <property type="entry name" value="Flg_bbr_C"/>
    <property type="match status" value="1"/>
</dbReference>
<dbReference type="GO" id="GO:0009424">
    <property type="term" value="C:bacterial-type flagellum hook"/>
    <property type="evidence" value="ECO:0007669"/>
    <property type="project" value="InterPro"/>
</dbReference>
<dbReference type="InterPro" id="IPR002371">
    <property type="entry name" value="FlgK"/>
</dbReference>
<keyword evidence="5" id="KW-0964">Secreted</keyword>
<name>A0A2W7IFL0_9PROT</name>
<dbReference type="PANTHER" id="PTHR30033">
    <property type="entry name" value="FLAGELLAR HOOK-ASSOCIATED PROTEIN 1"/>
    <property type="match status" value="1"/>
</dbReference>
<evidence type="ECO:0000259" key="8">
    <source>
        <dbReference type="Pfam" id="PF22638"/>
    </source>
</evidence>
<evidence type="ECO:0000256" key="6">
    <source>
        <dbReference type="ARBA" id="ARBA00023143"/>
    </source>
</evidence>
<reference evidence="9 10" key="1">
    <citation type="submission" date="2018-06" db="EMBL/GenBank/DDBJ databases">
        <title>Genomic Encyclopedia of Archaeal and Bacterial Type Strains, Phase II (KMG-II): from individual species to whole genera.</title>
        <authorList>
            <person name="Goeker M."/>
        </authorList>
    </citation>
    <scope>NUCLEOTIDE SEQUENCE [LARGE SCALE GENOMIC DNA]</scope>
    <source>
        <strain evidence="9 10">DSM 24525</strain>
    </source>
</reference>
<dbReference type="InterPro" id="IPR053927">
    <property type="entry name" value="FlgK_helical"/>
</dbReference>
<dbReference type="SUPFAM" id="SSF64518">
    <property type="entry name" value="Phase 1 flagellin"/>
    <property type="match status" value="1"/>
</dbReference>
<protein>
    <recommendedName>
        <fullName evidence="4">Flagellar hook-associated protein 1</fullName>
    </recommendedName>
</protein>
<comment type="similarity">
    <text evidence="3">Belongs to the flagella basal body rod proteins family.</text>
</comment>
<keyword evidence="9" id="KW-0282">Flagellum</keyword>
<dbReference type="GO" id="GO:0005576">
    <property type="term" value="C:extracellular region"/>
    <property type="evidence" value="ECO:0007669"/>
    <property type="project" value="UniProtKB-SubCell"/>
</dbReference>
<comment type="subcellular location">
    <subcellularLocation>
        <location evidence="1">Bacterial flagellum</location>
    </subcellularLocation>
    <subcellularLocation>
        <location evidence="2">Secreted</location>
    </subcellularLocation>
</comment>
<keyword evidence="6" id="KW-0975">Bacterial flagellum</keyword>
<sequence length="509" mass="51405">MSLDAALVAAQSGLSLVNRQIAATSSNIANAGTIGATRKTVEGSAVVAGGLAYGVSTGEAKRAVEDALLAALNAARAAVAGTALRETLLSSVEAVHGTPGAGGGVGDLMAALHTSFTALADDPADPIRQGAVVSAAQDMVAVFHDISDTIGNVRQQAQDGMVSEVAAINGAVREVAQLTLDIRQLRAQGGSTAALEDQRDAAIGRVSESLEVKALYSSDGGVTLLGRNGMVLPLDPKGDLFTIAGSAVGTGDWHGSGGSLPGIMMGGTDVTQRLIGGRLAEYATLRDTTLPRMQAELDVAAGSMAARLEAQGLRLFTSPAGTVPDLTQPYTSSGLMGFAAAVQVNAAVVADPSLIRDGTHAISASASGASDFTPNAAGGPASFATLVTRVMDFAFGSEVASGIGHPAFMSGGLGPDGTLTSTLGGARSLEDYAARLTATQTAERAKATGAREQAEGLVTLLDQRFAQESGIDTDKELASMVSLQTAYAANARVLSAVQQMYDTLFAAVR</sequence>
<gene>
    <name evidence="9" type="ORF">C8P66_11335</name>
</gene>
<keyword evidence="10" id="KW-1185">Reference proteome</keyword>
<keyword evidence="9" id="KW-0966">Cell projection</keyword>